<dbReference type="Proteomes" id="UP000680638">
    <property type="component" value="Unassembled WGS sequence"/>
</dbReference>
<dbReference type="InterPro" id="IPR011010">
    <property type="entry name" value="DNA_brk_join_enz"/>
</dbReference>
<evidence type="ECO:0000313" key="4">
    <source>
        <dbReference type="Proteomes" id="UP000680638"/>
    </source>
</evidence>
<dbReference type="CDD" id="cd00397">
    <property type="entry name" value="DNA_BRE_C"/>
    <property type="match status" value="1"/>
</dbReference>
<evidence type="ECO:0000313" key="3">
    <source>
        <dbReference type="EMBL" id="GIO67458.1"/>
    </source>
</evidence>
<keyword evidence="4" id="KW-1185">Reference proteome</keyword>
<name>A0ABQ4LWY9_9BACL</name>
<evidence type="ECO:0000259" key="2">
    <source>
        <dbReference type="PROSITE" id="PS51898"/>
    </source>
</evidence>
<protein>
    <recommendedName>
        <fullName evidence="2">Tyr recombinase domain-containing protein</fullName>
    </recommendedName>
</protein>
<proteinExistence type="predicted"/>
<feature type="domain" description="Tyr recombinase" evidence="2">
    <location>
        <begin position="322"/>
        <end position="492"/>
    </location>
</feature>
<organism evidence="3 4">
    <name type="scientific">Paenibacillus cookii</name>
    <dbReference type="NCBI Taxonomy" id="157839"/>
    <lineage>
        <taxon>Bacteria</taxon>
        <taxon>Bacillati</taxon>
        <taxon>Bacillota</taxon>
        <taxon>Bacilli</taxon>
        <taxon>Bacillales</taxon>
        <taxon>Paenibacillaceae</taxon>
        <taxon>Paenibacillus</taxon>
    </lineage>
</organism>
<dbReference type="SUPFAM" id="SSF56349">
    <property type="entry name" value="DNA breaking-rejoining enzymes"/>
    <property type="match status" value="1"/>
</dbReference>
<dbReference type="PROSITE" id="PS51898">
    <property type="entry name" value="TYR_RECOMBINASE"/>
    <property type="match status" value="1"/>
</dbReference>
<accession>A0ABQ4LWY9</accession>
<dbReference type="InterPro" id="IPR013762">
    <property type="entry name" value="Integrase-like_cat_sf"/>
</dbReference>
<evidence type="ECO:0000256" key="1">
    <source>
        <dbReference type="ARBA" id="ARBA00023172"/>
    </source>
</evidence>
<dbReference type="InterPro" id="IPR002104">
    <property type="entry name" value="Integrase_catalytic"/>
</dbReference>
<dbReference type="Pfam" id="PF00589">
    <property type="entry name" value="Phage_integrase"/>
    <property type="match status" value="1"/>
</dbReference>
<dbReference type="Gene3D" id="1.10.443.10">
    <property type="entry name" value="Intergrase catalytic core"/>
    <property type="match status" value="1"/>
</dbReference>
<keyword evidence="1" id="KW-0233">DNA recombination</keyword>
<dbReference type="RefSeq" id="WP_212949681.1">
    <property type="nucleotide sequence ID" value="NZ_BORW01000009.1"/>
</dbReference>
<reference evidence="3 4" key="1">
    <citation type="submission" date="2021-03" db="EMBL/GenBank/DDBJ databases">
        <title>Antimicrobial resistance genes in bacteria isolated from Japanese honey, and their potential for conferring macrolide and lincosamide resistance in the American foulbrood pathogen Paenibacillus larvae.</title>
        <authorList>
            <person name="Okamoto M."/>
            <person name="Kumagai M."/>
            <person name="Kanamori H."/>
            <person name="Takamatsu D."/>
        </authorList>
    </citation>
    <scope>NUCLEOTIDE SEQUENCE [LARGE SCALE GENOMIC DNA]</scope>
    <source>
        <strain evidence="3 4">J21TS3</strain>
    </source>
</reference>
<comment type="caution">
    <text evidence="3">The sequence shown here is derived from an EMBL/GenBank/DDBJ whole genome shotgun (WGS) entry which is preliminary data.</text>
</comment>
<gene>
    <name evidence="3" type="ORF">J21TS3_22790</name>
</gene>
<dbReference type="EMBL" id="BORW01000009">
    <property type="protein sequence ID" value="GIO67458.1"/>
    <property type="molecule type" value="Genomic_DNA"/>
</dbReference>
<sequence>MDSDQDIRDMDIFRSDHWKQNAKTIAEIASYENSTSQECLQTVPTGNHDIKSLSWEKVLTFLNTMYAFRWPEEDVEICSPESGSLALNEWIFSTQIQGKIFAPVLLDYLDNKKSIKSTSYFSLMEYALELIDFFKTRYGLDARSIQNKELANKDALINFIEHSSYNFVQRDMILAIARKLISNGFELKKSTNGISTKKRTQDINHPAITAHIKDLHRSGVKEKSVNGKYKISYALFLNWLNKTYVQFQSTSCDELPLSLVTEEHLLEFKQYLLRLEKKGIYIKQTVSNCFYGIRFLLANLYKLGWLAKDITMDVTGIPYERYYYRELPTDAELQCFFHNIQLYSDHPTLELAAFGLMLCLGLRIHEVANIRYQDINVENRTISVFGKNEKSAMLPLPDPLQNYFQKLVVNKGQDVHLFGNNSQSTIRKLRAQYKLYSFVSGWKYPGGPHLLRHTFISRLSERTDSRHNCLCTWQGMIGQKLLHDTSTGAPIN</sequence>